<name>S6V9P3_PSESF</name>
<accession>S6V9P3</accession>
<sequence>MTSLTTDRPVELDAPSLCTLEDLTDLPRVGFRGTQTADYLTARGFILPETPNRA</sequence>
<gene>
    <name evidence="1" type="ORF">A244_20141</name>
</gene>
<dbReference type="Proteomes" id="UP000015729">
    <property type="component" value="Unassembled WGS sequence"/>
</dbReference>
<dbReference type="EMBL" id="AOKG01001400">
    <property type="protein sequence ID" value="EPN47805.1"/>
    <property type="molecule type" value="Genomic_DNA"/>
</dbReference>
<organism evidence="1 2">
    <name type="scientific">Pseudomonas syringae pv. actinidiae ICMP 18807</name>
    <dbReference type="NCBI Taxonomy" id="1194404"/>
    <lineage>
        <taxon>Bacteria</taxon>
        <taxon>Pseudomonadati</taxon>
        <taxon>Pseudomonadota</taxon>
        <taxon>Gammaproteobacteria</taxon>
        <taxon>Pseudomonadales</taxon>
        <taxon>Pseudomonadaceae</taxon>
        <taxon>Pseudomonas</taxon>
        <taxon>Pseudomonas syringae</taxon>
    </lineage>
</organism>
<evidence type="ECO:0000313" key="2">
    <source>
        <dbReference type="Proteomes" id="UP000015729"/>
    </source>
</evidence>
<proteinExistence type="predicted"/>
<reference evidence="1 2" key="1">
    <citation type="journal article" date="2013" name="PLoS Pathog.">
        <title>Genomic analysis of the Kiwifruit pathogen Pseudomonas syringae pv. actinidiae provides insight into the origins of an emergent plant disease.</title>
        <authorList>
            <person name="McCann H.C."/>
            <person name="Rikkerink E.H."/>
            <person name="Bertels F."/>
            <person name="Fiers M."/>
            <person name="Lu A."/>
            <person name="Rees-George J."/>
            <person name="Andersen M.T."/>
            <person name="Gleave A.P."/>
            <person name="Haubold B."/>
            <person name="Wohlers M.W."/>
            <person name="Guttman D.S."/>
            <person name="Wang P.W."/>
            <person name="Straub C."/>
            <person name="Vanneste J.L."/>
            <person name="Rainey P.B."/>
            <person name="Templeton M.D."/>
        </authorList>
    </citation>
    <scope>NUCLEOTIDE SEQUENCE [LARGE SCALE GENOMIC DNA]</scope>
    <source>
        <strain evidence="1 2">ICMP 18807</strain>
    </source>
</reference>
<feature type="non-terminal residue" evidence="1">
    <location>
        <position position="54"/>
    </location>
</feature>
<evidence type="ECO:0000313" key="1">
    <source>
        <dbReference type="EMBL" id="EPN47805.1"/>
    </source>
</evidence>
<protein>
    <submittedName>
        <fullName evidence="1">Sarcosine oxidase, gamma subunit</fullName>
    </submittedName>
</protein>
<dbReference type="PATRIC" id="fig|1194404.4.peg.4148"/>
<comment type="caution">
    <text evidence="1">The sequence shown here is derived from an EMBL/GenBank/DDBJ whole genome shotgun (WGS) entry which is preliminary data.</text>
</comment>
<dbReference type="AlphaFoldDB" id="S6V9P3"/>